<feature type="domain" description="BTB" evidence="3">
    <location>
        <begin position="31"/>
        <end position="96"/>
    </location>
</feature>
<keyword evidence="1" id="KW-0539">Nucleus</keyword>
<comment type="caution">
    <text evidence="4">The sequence shown here is derived from an EMBL/GenBank/DDBJ whole genome shotgun (WGS) entry which is preliminary data.</text>
</comment>
<evidence type="ECO:0000256" key="2">
    <source>
        <dbReference type="SAM" id="MobiDB-lite"/>
    </source>
</evidence>
<dbReference type="InterPro" id="IPR011333">
    <property type="entry name" value="SKP1/BTB/POZ_sf"/>
</dbReference>
<feature type="region of interest" description="Disordered" evidence="2">
    <location>
        <begin position="119"/>
        <end position="198"/>
    </location>
</feature>
<dbReference type="GO" id="GO:0006357">
    <property type="term" value="P:regulation of transcription by RNA polymerase II"/>
    <property type="evidence" value="ECO:0007669"/>
    <property type="project" value="TreeGrafter"/>
</dbReference>
<protein>
    <submittedName>
        <fullName evidence="4">Broad-complex protein isoform 4</fullName>
    </submittedName>
</protein>
<keyword evidence="5" id="KW-1185">Reference proteome</keyword>
<feature type="compositionally biased region" description="Basic and acidic residues" evidence="2">
    <location>
        <begin position="126"/>
        <end position="175"/>
    </location>
</feature>
<dbReference type="EMBL" id="QCYY01001963">
    <property type="protein sequence ID" value="ROT73935.1"/>
    <property type="molecule type" value="Genomic_DNA"/>
</dbReference>
<evidence type="ECO:0000313" key="4">
    <source>
        <dbReference type="EMBL" id="ROT73935.1"/>
    </source>
</evidence>
<name>A0A3R7M766_PENVA</name>
<reference evidence="4 5" key="2">
    <citation type="submission" date="2019-01" db="EMBL/GenBank/DDBJ databases">
        <title>The decoding of complex shrimp genome reveals the adaptation for benthos swimmer, frequently molting mechanism and breeding impact on genome.</title>
        <authorList>
            <person name="Sun Y."/>
            <person name="Gao Y."/>
            <person name="Yu Y."/>
        </authorList>
    </citation>
    <scope>NUCLEOTIDE SEQUENCE [LARGE SCALE GENOMIC DNA]</scope>
    <source>
        <tissue evidence="4">Muscle</tissue>
    </source>
</reference>
<dbReference type="SUPFAM" id="SSF54695">
    <property type="entry name" value="POZ domain"/>
    <property type="match status" value="1"/>
</dbReference>
<dbReference type="PANTHER" id="PTHR23110">
    <property type="entry name" value="BTB DOMAIN TRANSCRIPTION FACTOR"/>
    <property type="match status" value="1"/>
</dbReference>
<sequence>MDEGLLSLRWNDHGLAFFNMLSNIRKDESFCDVTLTCDGYFYPVHKFVLSTCSDFFYQIFEKTPCKHPVIIIANVSRKDLEALLNYMYLGEVSVFRTELKSLVKAAEILKVKGLAEQTENSSGNENKVKRSSWEADQPESKRTKSEDYSSIHTKQKESERPAHVKDSATRAKVLDTEALNDQDAKGSEVTADDSLDSVGELTSAEISDLRRNESSSESNQDLPEVKVEEVFVKEEFSDPWYEDAEVGVGEYQYDTAVAGLTYGPPQAAFQDNGSPWDLATTQLQARESRLSVRATGASRLQGVEEEKKCQFKFKTRGLYNRWTREERLQIHEACTRMGPAKAARELSQQLGKKLSISTVRSIHKSYSVS</sequence>
<evidence type="ECO:0000259" key="3">
    <source>
        <dbReference type="PROSITE" id="PS50097"/>
    </source>
</evidence>
<dbReference type="Proteomes" id="UP000283509">
    <property type="component" value="Unassembled WGS sequence"/>
</dbReference>
<gene>
    <name evidence="4" type="ORF">C7M84_007601</name>
</gene>
<organism evidence="4 5">
    <name type="scientific">Penaeus vannamei</name>
    <name type="common">Whiteleg shrimp</name>
    <name type="synonym">Litopenaeus vannamei</name>
    <dbReference type="NCBI Taxonomy" id="6689"/>
    <lineage>
        <taxon>Eukaryota</taxon>
        <taxon>Metazoa</taxon>
        <taxon>Ecdysozoa</taxon>
        <taxon>Arthropoda</taxon>
        <taxon>Crustacea</taxon>
        <taxon>Multicrustacea</taxon>
        <taxon>Malacostraca</taxon>
        <taxon>Eumalacostraca</taxon>
        <taxon>Eucarida</taxon>
        <taxon>Decapoda</taxon>
        <taxon>Dendrobranchiata</taxon>
        <taxon>Penaeoidea</taxon>
        <taxon>Penaeidae</taxon>
        <taxon>Penaeus</taxon>
    </lineage>
</organism>
<proteinExistence type="predicted"/>
<dbReference type="PROSITE" id="PS50097">
    <property type="entry name" value="BTB"/>
    <property type="match status" value="1"/>
</dbReference>
<dbReference type="OrthoDB" id="6369059at2759"/>
<reference evidence="4 5" key="1">
    <citation type="submission" date="2018-04" db="EMBL/GenBank/DDBJ databases">
        <authorList>
            <person name="Zhang X."/>
            <person name="Yuan J."/>
            <person name="Li F."/>
            <person name="Xiang J."/>
        </authorList>
    </citation>
    <scope>NUCLEOTIDE SEQUENCE [LARGE SCALE GENOMIC DNA]</scope>
    <source>
        <tissue evidence="4">Muscle</tissue>
    </source>
</reference>
<dbReference type="GO" id="GO:0005634">
    <property type="term" value="C:nucleus"/>
    <property type="evidence" value="ECO:0007669"/>
    <property type="project" value="TreeGrafter"/>
</dbReference>
<evidence type="ECO:0000313" key="5">
    <source>
        <dbReference type="Proteomes" id="UP000283509"/>
    </source>
</evidence>
<dbReference type="PANTHER" id="PTHR23110:SF98">
    <property type="entry name" value="PRE-LOLA-G, ISOFORM C-RELATED"/>
    <property type="match status" value="1"/>
</dbReference>
<dbReference type="InterPro" id="IPR000210">
    <property type="entry name" value="BTB/POZ_dom"/>
</dbReference>
<dbReference type="SMART" id="SM00225">
    <property type="entry name" value="BTB"/>
    <property type="match status" value="1"/>
</dbReference>
<dbReference type="AlphaFoldDB" id="A0A3R7M766"/>
<dbReference type="CDD" id="cd18315">
    <property type="entry name" value="BTB_POZ_BAB-like"/>
    <property type="match status" value="1"/>
</dbReference>
<dbReference type="Pfam" id="PF00651">
    <property type="entry name" value="BTB"/>
    <property type="match status" value="1"/>
</dbReference>
<dbReference type="InterPro" id="IPR051095">
    <property type="entry name" value="Dros_DevTransReg"/>
</dbReference>
<evidence type="ECO:0000256" key="1">
    <source>
        <dbReference type="ARBA" id="ARBA00023242"/>
    </source>
</evidence>
<accession>A0A3R7M766</accession>
<dbReference type="Gene3D" id="3.30.710.10">
    <property type="entry name" value="Potassium Channel Kv1.1, Chain A"/>
    <property type="match status" value="1"/>
</dbReference>